<dbReference type="Proteomes" id="UP001163321">
    <property type="component" value="Chromosome 8"/>
</dbReference>
<evidence type="ECO:0000313" key="2">
    <source>
        <dbReference type="Proteomes" id="UP001163321"/>
    </source>
</evidence>
<evidence type="ECO:0000313" key="1">
    <source>
        <dbReference type="EMBL" id="KAI9906597.1"/>
    </source>
</evidence>
<proteinExistence type="predicted"/>
<accession>A0ACC0VK49</accession>
<protein>
    <submittedName>
        <fullName evidence="1">Uncharacterized protein</fullName>
    </submittedName>
</protein>
<dbReference type="EMBL" id="CM047587">
    <property type="protein sequence ID" value="KAI9906597.1"/>
    <property type="molecule type" value="Genomic_DNA"/>
</dbReference>
<sequence>MKRPSLSKPLINLVPCAHTFHFMDYHPFPLKTSSFTTARILQFLVNELQTHLACLLLVDYWTEYILPHCSVSSIPLK</sequence>
<comment type="caution">
    <text evidence="1">The sequence shown here is derived from an EMBL/GenBank/DDBJ whole genome shotgun (WGS) entry which is preliminary data.</text>
</comment>
<reference evidence="1 2" key="1">
    <citation type="journal article" date="2022" name="bioRxiv">
        <title>The genome of the oomycete Peronosclerospora sorghi, a cosmopolitan pathogen of maize and sorghum, is inflated with dispersed pseudogenes.</title>
        <authorList>
            <person name="Fletcher K."/>
            <person name="Martin F."/>
            <person name="Isakeit T."/>
            <person name="Cavanaugh K."/>
            <person name="Magill C."/>
            <person name="Michelmore R."/>
        </authorList>
    </citation>
    <scope>NUCLEOTIDE SEQUENCE [LARGE SCALE GENOMIC DNA]</scope>
    <source>
        <strain evidence="1">P6</strain>
    </source>
</reference>
<keyword evidence="2" id="KW-1185">Reference proteome</keyword>
<name>A0ACC0VK49_9STRA</name>
<organism evidence="1 2">
    <name type="scientific">Peronosclerospora sorghi</name>
    <dbReference type="NCBI Taxonomy" id="230839"/>
    <lineage>
        <taxon>Eukaryota</taxon>
        <taxon>Sar</taxon>
        <taxon>Stramenopiles</taxon>
        <taxon>Oomycota</taxon>
        <taxon>Peronosporomycetes</taxon>
        <taxon>Peronosporales</taxon>
        <taxon>Peronosporaceae</taxon>
        <taxon>Peronosclerospora</taxon>
    </lineage>
</organism>
<gene>
    <name evidence="1" type="ORF">PsorP6_004138</name>
</gene>